<dbReference type="STRING" id="745820.SAMN04488053_10934"/>
<protein>
    <submittedName>
        <fullName evidence="2">Uncharacterized protein</fullName>
    </submittedName>
</protein>
<dbReference type="EMBL" id="FNIL01000009">
    <property type="protein sequence ID" value="SDO22443.1"/>
    <property type="molecule type" value="Genomic_DNA"/>
</dbReference>
<name>A0A1H0HTH8_9BACI</name>
<dbReference type="Proteomes" id="UP000198778">
    <property type="component" value="Unassembled WGS sequence"/>
</dbReference>
<reference evidence="3" key="1">
    <citation type="submission" date="2016-10" db="EMBL/GenBank/DDBJ databases">
        <authorList>
            <person name="Varghese N."/>
            <person name="Submissions S."/>
        </authorList>
    </citation>
    <scope>NUCLEOTIDE SEQUENCE [LARGE SCALE GENOMIC DNA]</scope>
    <source>
        <strain evidence="3">CGMCC 1.10369</strain>
    </source>
</reference>
<evidence type="ECO:0000256" key="1">
    <source>
        <dbReference type="SAM" id="SignalP"/>
    </source>
</evidence>
<keyword evidence="1" id="KW-0732">Signal</keyword>
<sequence>MKRFFIFTLLFSFICAGTVNAASGNSVIEPADLPYEDVFEPMDLPYED</sequence>
<evidence type="ECO:0000313" key="3">
    <source>
        <dbReference type="Proteomes" id="UP000198778"/>
    </source>
</evidence>
<accession>A0A1H0HTH8</accession>
<proteinExistence type="predicted"/>
<gene>
    <name evidence="2" type="ORF">SAMN04488053_10934</name>
</gene>
<organism evidence="2 3">
    <name type="scientific">Alkalicoccus daliensis</name>
    <dbReference type="NCBI Taxonomy" id="745820"/>
    <lineage>
        <taxon>Bacteria</taxon>
        <taxon>Bacillati</taxon>
        <taxon>Bacillota</taxon>
        <taxon>Bacilli</taxon>
        <taxon>Bacillales</taxon>
        <taxon>Bacillaceae</taxon>
        <taxon>Alkalicoccus</taxon>
    </lineage>
</organism>
<dbReference type="RefSeq" id="WP_175444290.1">
    <property type="nucleotide sequence ID" value="NZ_FNIL01000009.1"/>
</dbReference>
<dbReference type="AlphaFoldDB" id="A0A1H0HTH8"/>
<keyword evidence="3" id="KW-1185">Reference proteome</keyword>
<evidence type="ECO:0000313" key="2">
    <source>
        <dbReference type="EMBL" id="SDO22443.1"/>
    </source>
</evidence>
<feature type="chain" id="PRO_5011719068" evidence="1">
    <location>
        <begin position="22"/>
        <end position="48"/>
    </location>
</feature>
<feature type="signal peptide" evidence="1">
    <location>
        <begin position="1"/>
        <end position="21"/>
    </location>
</feature>